<sequence length="46" mass="5300">MIALISFQVLGQALNSSGNIYRFYRFQSVENQENSFQTRTHSLCIS</sequence>
<dbReference type="AlphaFoldDB" id="M6C8X0"/>
<protein>
    <submittedName>
        <fullName evidence="1">Uncharacterized protein</fullName>
    </submittedName>
</protein>
<reference evidence="1 2" key="1">
    <citation type="submission" date="2013-01" db="EMBL/GenBank/DDBJ databases">
        <authorList>
            <person name="Harkins D.M."/>
            <person name="Durkin A.S."/>
            <person name="Brinkac L.M."/>
            <person name="Haft D.H."/>
            <person name="Selengut J.D."/>
            <person name="Sanka R."/>
            <person name="DePew J."/>
            <person name="Purushe J."/>
            <person name="Galloway R.L."/>
            <person name="Vinetz J.M."/>
            <person name="Sutton G.G."/>
            <person name="Nierman W.C."/>
            <person name="Fouts D.E."/>
        </authorList>
    </citation>
    <scope>NUCLEOTIDE SEQUENCE [LARGE SCALE GENOMIC DNA]</scope>
    <source>
        <strain evidence="1 2">Sponselee CDC</strain>
    </source>
</reference>
<organism evidence="1 2">
    <name type="scientific">Leptospira borgpetersenii serovar Hardjo-bovis str. Sponselee</name>
    <dbReference type="NCBI Taxonomy" id="1303729"/>
    <lineage>
        <taxon>Bacteria</taxon>
        <taxon>Pseudomonadati</taxon>
        <taxon>Spirochaetota</taxon>
        <taxon>Spirochaetia</taxon>
        <taxon>Leptospirales</taxon>
        <taxon>Leptospiraceae</taxon>
        <taxon>Leptospira</taxon>
    </lineage>
</organism>
<comment type="caution">
    <text evidence="1">The sequence shown here is derived from an EMBL/GenBank/DDBJ whole genome shotgun (WGS) entry which is preliminary data.</text>
</comment>
<evidence type="ECO:0000313" key="2">
    <source>
        <dbReference type="Proteomes" id="UP000011873"/>
    </source>
</evidence>
<dbReference type="Proteomes" id="UP000011873">
    <property type="component" value="Unassembled WGS sequence"/>
</dbReference>
<evidence type="ECO:0000313" key="1">
    <source>
        <dbReference type="EMBL" id="EMJ82705.1"/>
    </source>
</evidence>
<dbReference type="PATRIC" id="fig|1218567.3.peg.1548"/>
<name>M6C8X0_LEPBO</name>
<dbReference type="EMBL" id="ANMU01000061">
    <property type="protein sequence ID" value="EMJ82705.1"/>
    <property type="molecule type" value="Genomic_DNA"/>
</dbReference>
<gene>
    <name evidence="1" type="ORF">LEP1GSC016_0181</name>
</gene>
<accession>M6C8X0</accession>
<proteinExistence type="predicted"/>